<dbReference type="NCBIfam" id="TIGR00206">
    <property type="entry name" value="fliF"/>
    <property type="match status" value="1"/>
</dbReference>
<evidence type="ECO:0000313" key="14">
    <source>
        <dbReference type="Proteomes" id="UP001149140"/>
    </source>
</evidence>
<evidence type="ECO:0000313" key="13">
    <source>
        <dbReference type="EMBL" id="MDA0161973.1"/>
    </source>
</evidence>
<dbReference type="PANTHER" id="PTHR30046">
    <property type="entry name" value="FLAGELLAR M-RING PROTEIN"/>
    <property type="match status" value="1"/>
</dbReference>
<evidence type="ECO:0000256" key="3">
    <source>
        <dbReference type="ARBA" id="ARBA00007971"/>
    </source>
</evidence>
<evidence type="ECO:0000256" key="2">
    <source>
        <dbReference type="ARBA" id="ARBA00004651"/>
    </source>
</evidence>
<feature type="domain" description="Flagellar M-ring N-terminal" evidence="11">
    <location>
        <begin position="38"/>
        <end position="213"/>
    </location>
</feature>
<dbReference type="Pfam" id="PF01514">
    <property type="entry name" value="YscJ_FliF"/>
    <property type="match status" value="1"/>
</dbReference>
<dbReference type="InterPro" id="IPR043427">
    <property type="entry name" value="YscJ/FliF"/>
</dbReference>
<sequence>MPPFLQNLLALPAKTKAVLGVSAVAILAIAFVMLKIATAPSYALIATGLDPAQTGKITAALDTQGVAYELRNNGTALAVEKASTAQARIALAGQGVSVSGGGTQPGNELLDQSKLGASQFQQQKTAQRALEGEVAKTLSGIDGVSSPRVQIVMPQDDLFADTSSPATASIMLGNSADTLQPGAVRGMAQLAAGAVQGLKTDNVTITDATGAILWPSADAGGDGSGSSKQSAEARFARQKEATINAMLAGTLGPGKAQVKVNADLNMDETTEKALKYGTNTVPLSTTVDNETLTGTGAANAAGKAGTGSNVPTYSNNGNANAAGTGNYKSKKGSTQYGVDKTVTDTKKAGGAINKLDVALIVDKSVPPAVFTQLKSTVAAAAGISTARGDTMTAQQMAFAKPVTPKAGPVPTTMLGPLKWVGLGLASLLFLFFMTRGLKKRESENLGTPAWLTTIEEPMSLAQLEARTQPNYLDTAASAMLPPRVPDASLHQLDQLMEREPERVAAQVKAWMAED</sequence>
<dbReference type="InterPro" id="IPR000067">
    <property type="entry name" value="FlgMring_FliF"/>
</dbReference>
<evidence type="ECO:0000256" key="9">
    <source>
        <dbReference type="PIRNR" id="PIRNR004862"/>
    </source>
</evidence>
<keyword evidence="8 9" id="KW-0975">Bacterial flagellum</keyword>
<evidence type="ECO:0000259" key="12">
    <source>
        <dbReference type="Pfam" id="PF08345"/>
    </source>
</evidence>
<comment type="caution">
    <text evidence="13">The sequence shown here is derived from an EMBL/GenBank/DDBJ whole genome shotgun (WGS) entry which is preliminary data.</text>
</comment>
<keyword evidence="5 10" id="KW-0812">Transmembrane</keyword>
<dbReference type="EMBL" id="JAPDOD010000015">
    <property type="protein sequence ID" value="MDA0161973.1"/>
    <property type="molecule type" value="Genomic_DNA"/>
</dbReference>
<dbReference type="PIRSF" id="PIRSF004862">
    <property type="entry name" value="FliF"/>
    <property type="match status" value="1"/>
</dbReference>
<keyword evidence="13" id="KW-0282">Flagellum</keyword>
<dbReference type="PANTHER" id="PTHR30046:SF0">
    <property type="entry name" value="FLAGELLAR M-RING PROTEIN"/>
    <property type="match status" value="1"/>
</dbReference>
<comment type="subcellular location">
    <subcellularLocation>
        <location evidence="1 9">Bacterial flagellum basal body</location>
    </subcellularLocation>
    <subcellularLocation>
        <location evidence="2">Cell membrane</location>
        <topology evidence="2">Multi-pass membrane protein</topology>
    </subcellularLocation>
</comment>
<feature type="transmembrane region" description="Helical" evidence="10">
    <location>
        <begin position="17"/>
        <end position="37"/>
    </location>
</feature>
<dbReference type="Proteomes" id="UP001149140">
    <property type="component" value="Unassembled WGS sequence"/>
</dbReference>
<organism evidence="13 14">
    <name type="scientific">Solirubrobacter ginsenosidimutans</name>
    <dbReference type="NCBI Taxonomy" id="490573"/>
    <lineage>
        <taxon>Bacteria</taxon>
        <taxon>Bacillati</taxon>
        <taxon>Actinomycetota</taxon>
        <taxon>Thermoleophilia</taxon>
        <taxon>Solirubrobacterales</taxon>
        <taxon>Solirubrobacteraceae</taxon>
        <taxon>Solirubrobacter</taxon>
    </lineage>
</organism>
<comment type="function">
    <text evidence="9">The M ring may be actively involved in energy transduction.</text>
</comment>
<evidence type="ECO:0000256" key="8">
    <source>
        <dbReference type="ARBA" id="ARBA00023143"/>
    </source>
</evidence>
<dbReference type="GO" id="GO:0009431">
    <property type="term" value="C:bacterial-type flagellum basal body, MS ring"/>
    <property type="evidence" value="ECO:0007669"/>
    <property type="project" value="InterPro"/>
</dbReference>
<dbReference type="InterPro" id="IPR006182">
    <property type="entry name" value="FliF_N_dom"/>
</dbReference>
<keyword evidence="14" id="KW-1185">Reference proteome</keyword>
<keyword evidence="7 10" id="KW-0472">Membrane</keyword>
<evidence type="ECO:0000256" key="10">
    <source>
        <dbReference type="SAM" id="Phobius"/>
    </source>
</evidence>
<keyword evidence="4" id="KW-1003">Cell membrane</keyword>
<dbReference type="GO" id="GO:0005886">
    <property type="term" value="C:plasma membrane"/>
    <property type="evidence" value="ECO:0007669"/>
    <property type="project" value="UniProtKB-SubCell"/>
</dbReference>
<gene>
    <name evidence="13" type="primary">fliF</name>
    <name evidence="13" type="ORF">OM076_16990</name>
</gene>
<dbReference type="InterPro" id="IPR045851">
    <property type="entry name" value="AMP-bd_C_sf"/>
</dbReference>
<accession>A0A9X3MVA9</accession>
<dbReference type="GO" id="GO:0071973">
    <property type="term" value="P:bacterial-type flagellum-dependent cell motility"/>
    <property type="evidence" value="ECO:0007669"/>
    <property type="project" value="InterPro"/>
</dbReference>
<dbReference type="AlphaFoldDB" id="A0A9X3MVA9"/>
<dbReference type="GO" id="GO:0003774">
    <property type="term" value="F:cytoskeletal motor activity"/>
    <property type="evidence" value="ECO:0007669"/>
    <property type="project" value="InterPro"/>
</dbReference>
<keyword evidence="13" id="KW-0969">Cilium</keyword>
<name>A0A9X3MVA9_9ACTN</name>
<evidence type="ECO:0000256" key="7">
    <source>
        <dbReference type="ARBA" id="ARBA00023136"/>
    </source>
</evidence>
<dbReference type="Gene3D" id="3.30.300.30">
    <property type="match status" value="1"/>
</dbReference>
<feature type="domain" description="Flagellar M-ring C-terminal" evidence="12">
    <location>
        <begin position="247"/>
        <end position="398"/>
    </location>
</feature>
<dbReference type="Pfam" id="PF08345">
    <property type="entry name" value="YscJ_FliF_C"/>
    <property type="match status" value="1"/>
</dbReference>
<dbReference type="InterPro" id="IPR013556">
    <property type="entry name" value="Flag_M-ring_C"/>
</dbReference>
<dbReference type="RefSeq" id="WP_270041208.1">
    <property type="nucleotide sequence ID" value="NZ_JAPDOD010000015.1"/>
</dbReference>
<evidence type="ECO:0000256" key="5">
    <source>
        <dbReference type="ARBA" id="ARBA00022692"/>
    </source>
</evidence>
<comment type="similarity">
    <text evidence="3 9">Belongs to the FliF family.</text>
</comment>
<keyword evidence="13" id="KW-0966">Cell projection</keyword>
<evidence type="ECO:0000259" key="11">
    <source>
        <dbReference type="Pfam" id="PF01514"/>
    </source>
</evidence>
<reference evidence="13" key="1">
    <citation type="submission" date="2022-10" db="EMBL/GenBank/DDBJ databases">
        <title>The WGS of Solirubrobacter ginsenosidimutans DSM 21036.</title>
        <authorList>
            <person name="Jiang Z."/>
        </authorList>
    </citation>
    <scope>NUCLEOTIDE SEQUENCE</scope>
    <source>
        <strain evidence="13">DSM 21036</strain>
    </source>
</reference>
<dbReference type="PRINTS" id="PR01009">
    <property type="entry name" value="FLGMRINGFLIF"/>
</dbReference>
<protein>
    <recommendedName>
        <fullName evidence="9">Flagellar M-ring protein</fullName>
    </recommendedName>
</protein>
<proteinExistence type="inferred from homology"/>
<evidence type="ECO:0000256" key="4">
    <source>
        <dbReference type="ARBA" id="ARBA00022475"/>
    </source>
</evidence>
<evidence type="ECO:0000256" key="1">
    <source>
        <dbReference type="ARBA" id="ARBA00004117"/>
    </source>
</evidence>
<keyword evidence="6 10" id="KW-1133">Transmembrane helix</keyword>
<evidence type="ECO:0000256" key="6">
    <source>
        <dbReference type="ARBA" id="ARBA00022989"/>
    </source>
</evidence>